<dbReference type="Proteomes" id="UP000190744">
    <property type="component" value="Unassembled WGS sequence"/>
</dbReference>
<sequence length="119" mass="12987">MVMYPVDDDDSYAIKPPSPRPAGFTGPRLSGKPLYYYPGRNLNSSECRAEDPTQVSRHGHVTTSSADAMDSRSADIVRILHHFSISVTLPSQHSIIQELVKWPSVGHRSSDSHGGVSGQ</sequence>
<dbReference type="AlphaFoldDB" id="A0A1S9RGK3"/>
<feature type="region of interest" description="Disordered" evidence="1">
    <location>
        <begin position="45"/>
        <end position="68"/>
    </location>
</feature>
<name>A0A1S9RGK3_PENBI</name>
<reference evidence="3" key="1">
    <citation type="submission" date="2015-09" db="EMBL/GenBank/DDBJ databases">
        <authorList>
            <person name="Fill T.P."/>
            <person name="Baretta J.F."/>
            <person name="de Almeida L.G."/>
            <person name="Rocha M."/>
            <person name="de Souza D.H."/>
            <person name="Malavazi I."/>
            <person name="Cerdeira L.T."/>
            <person name="Hong H."/>
            <person name="Samborskyy M."/>
            <person name="de Vasconcelos A.T."/>
            <person name="Leadlay P."/>
            <person name="Rodrigues-Filho E."/>
        </authorList>
    </citation>
    <scope>NUCLEOTIDE SEQUENCE [LARGE SCALE GENOMIC DNA]</scope>
    <source>
        <strain evidence="3">LaBioMMi 136</strain>
    </source>
</reference>
<protein>
    <submittedName>
        <fullName evidence="2">Uncharacterized protein</fullName>
    </submittedName>
</protein>
<evidence type="ECO:0000313" key="2">
    <source>
        <dbReference type="EMBL" id="OOQ84674.1"/>
    </source>
</evidence>
<gene>
    <name evidence="2" type="ORF">PEBR_29493</name>
</gene>
<evidence type="ECO:0000256" key="1">
    <source>
        <dbReference type="SAM" id="MobiDB-lite"/>
    </source>
</evidence>
<accession>A0A1S9RGK3</accession>
<evidence type="ECO:0000313" key="3">
    <source>
        <dbReference type="Proteomes" id="UP000190744"/>
    </source>
</evidence>
<proteinExistence type="predicted"/>
<organism evidence="2 3">
    <name type="scientific">Penicillium brasilianum</name>
    <dbReference type="NCBI Taxonomy" id="104259"/>
    <lineage>
        <taxon>Eukaryota</taxon>
        <taxon>Fungi</taxon>
        <taxon>Dikarya</taxon>
        <taxon>Ascomycota</taxon>
        <taxon>Pezizomycotina</taxon>
        <taxon>Eurotiomycetes</taxon>
        <taxon>Eurotiomycetidae</taxon>
        <taxon>Eurotiales</taxon>
        <taxon>Aspergillaceae</taxon>
        <taxon>Penicillium</taxon>
    </lineage>
</organism>
<feature type="region of interest" description="Disordered" evidence="1">
    <location>
        <begin position="1"/>
        <end position="27"/>
    </location>
</feature>
<feature type="compositionally biased region" description="Acidic residues" evidence="1">
    <location>
        <begin position="1"/>
        <end position="11"/>
    </location>
</feature>
<dbReference type="EMBL" id="LJBN01000177">
    <property type="protein sequence ID" value="OOQ84674.1"/>
    <property type="molecule type" value="Genomic_DNA"/>
</dbReference>
<comment type="caution">
    <text evidence="2">The sequence shown here is derived from an EMBL/GenBank/DDBJ whole genome shotgun (WGS) entry which is preliminary data.</text>
</comment>